<dbReference type="GO" id="GO:0008671">
    <property type="term" value="F:2-dehydro-3-deoxygalactonokinase activity"/>
    <property type="evidence" value="ECO:0007669"/>
    <property type="project" value="InterPro"/>
</dbReference>
<accession>A0AAU7QBS6</accession>
<reference evidence="1" key="1">
    <citation type="submission" date="2024-06" db="EMBL/GenBank/DDBJ databases">
        <authorList>
            <person name="Coelho C."/>
            <person name="Bento M."/>
            <person name="Garcia E."/>
            <person name="Camelo A."/>
            <person name="Brandao I."/>
            <person name="Espirito Santo C."/>
            <person name="Trovao J."/>
            <person name="Verissimo A."/>
            <person name="Costa J."/>
            <person name="Tiago I."/>
        </authorList>
    </citation>
    <scope>NUCLEOTIDE SEQUENCE</scope>
    <source>
        <strain evidence="1">KWT182</strain>
    </source>
</reference>
<dbReference type="InterPro" id="IPR007729">
    <property type="entry name" value="DGOK"/>
</dbReference>
<gene>
    <name evidence="1" type="ORF">ABK905_03860</name>
</gene>
<evidence type="ECO:0000313" key="1">
    <source>
        <dbReference type="EMBL" id="XBS70393.1"/>
    </source>
</evidence>
<dbReference type="InterPro" id="IPR042257">
    <property type="entry name" value="DGOK_C"/>
</dbReference>
<dbReference type="CDD" id="cd24012">
    <property type="entry name" value="ASKHA_NBD_KDGal-kinase"/>
    <property type="match status" value="1"/>
</dbReference>
<sequence length="302" mass="33444">MKNTYVILIDWGSTNLRAWLCDPKGKIYEQISTGQGIAQIEQQDIPGVMDAIVNNWSHYYQGLPVRLLMSGMIGSERGLGNAPYLTCPLAMERLHPVRSIISTEHRQVHIIPGICSEDEDNYNVIRGEETQLIGAWRKTGARFYVMPGTHSKWAEVGGGVIRRFHTAITGELYQLLMQHSLIGKGLPPQCQDWEAFKQGVTRGLADRRLLGSLFEVRAGYLLHQMPREGVGDYLSGLLIGNEIQQLSALYPLAAGEVVTVIAGDNLARRYCAALDLAAIPCRPLDGEEAVLIGMRSFIDELA</sequence>
<dbReference type="Pfam" id="PF05035">
    <property type="entry name" value="DGOK"/>
    <property type="match status" value="1"/>
</dbReference>
<dbReference type="Gene3D" id="3.30.420.310">
    <property type="entry name" value="2-keto-3-deoxy-galactonokinase, C-terminal domain"/>
    <property type="match status" value="1"/>
</dbReference>
<name>A0AAU7QBS6_9GAMM</name>
<protein>
    <submittedName>
        <fullName evidence="1">2-dehydro-3-deoxygalactonokinase</fullName>
    </submittedName>
</protein>
<dbReference type="GO" id="GO:0034194">
    <property type="term" value="P:D-galactonate catabolic process"/>
    <property type="evidence" value="ECO:0007669"/>
    <property type="project" value="InterPro"/>
</dbReference>
<proteinExistence type="predicted"/>
<dbReference type="Gene3D" id="3.30.420.300">
    <property type="entry name" value="2-keto-3-deoxy-galactonokinase, substrate binding domain"/>
    <property type="match status" value="1"/>
</dbReference>
<dbReference type="AlphaFoldDB" id="A0AAU7QBS6"/>
<dbReference type="InterPro" id="IPR042258">
    <property type="entry name" value="DGOK_N"/>
</dbReference>
<dbReference type="EMBL" id="CP157947">
    <property type="protein sequence ID" value="XBS70393.1"/>
    <property type="molecule type" value="Genomic_DNA"/>
</dbReference>
<organism evidence="1">
    <name type="scientific">Acerihabitans sp. KWT182</name>
    <dbReference type="NCBI Taxonomy" id="3157919"/>
    <lineage>
        <taxon>Bacteria</taxon>
        <taxon>Pseudomonadati</taxon>
        <taxon>Pseudomonadota</taxon>
        <taxon>Gammaproteobacteria</taxon>
        <taxon>Enterobacterales</taxon>
        <taxon>Pectobacteriaceae</taxon>
        <taxon>Acerihabitans</taxon>
    </lineage>
</organism>